<feature type="transmembrane region" description="Helical" evidence="25">
    <location>
        <begin position="1074"/>
        <end position="1098"/>
    </location>
</feature>
<keyword evidence="8" id="KW-0158">Chromosome</keyword>
<evidence type="ECO:0000256" key="5">
    <source>
        <dbReference type="ARBA" id="ARBA00008170"/>
    </source>
</evidence>
<dbReference type="Pfam" id="PF08785">
    <property type="entry name" value="Ku_PK_bind"/>
    <property type="match status" value="1"/>
</dbReference>
<feature type="domain" description="VWFA" evidence="26">
    <location>
        <begin position="6"/>
        <end position="174"/>
    </location>
</feature>
<dbReference type="PANTHER" id="PTHR12604:SF4">
    <property type="entry name" value="X-RAY REPAIR CROSS-COMPLEMENTING PROTEIN 5"/>
    <property type="match status" value="1"/>
</dbReference>
<feature type="transmembrane region" description="Helical" evidence="25">
    <location>
        <begin position="1043"/>
        <end position="1062"/>
    </location>
</feature>
<dbReference type="GO" id="GO:0055085">
    <property type="term" value="P:transmembrane transport"/>
    <property type="evidence" value="ECO:0007669"/>
    <property type="project" value="InterPro"/>
</dbReference>
<evidence type="ECO:0000313" key="27">
    <source>
        <dbReference type="EMBL" id="CAG8973266.1"/>
    </source>
</evidence>
<evidence type="ECO:0000256" key="23">
    <source>
        <dbReference type="ARBA" id="ARBA00031847"/>
    </source>
</evidence>
<proteinExistence type="inferred from homology"/>
<organism evidence="27 28">
    <name type="scientific">Hymenoscyphus albidus</name>
    <dbReference type="NCBI Taxonomy" id="595503"/>
    <lineage>
        <taxon>Eukaryota</taxon>
        <taxon>Fungi</taxon>
        <taxon>Dikarya</taxon>
        <taxon>Ascomycota</taxon>
        <taxon>Pezizomycotina</taxon>
        <taxon>Leotiomycetes</taxon>
        <taxon>Helotiales</taxon>
        <taxon>Helotiaceae</taxon>
        <taxon>Hymenoscyphus</taxon>
    </lineage>
</organism>
<evidence type="ECO:0000313" key="28">
    <source>
        <dbReference type="Proteomes" id="UP000701801"/>
    </source>
</evidence>
<evidence type="ECO:0000256" key="25">
    <source>
        <dbReference type="SAM" id="Phobius"/>
    </source>
</evidence>
<keyword evidence="9 25" id="KW-0812">Transmembrane</keyword>
<keyword evidence="16 25" id="KW-1133">Transmembrane helix</keyword>
<dbReference type="PANTHER" id="PTHR12604">
    <property type="entry name" value="KU AUTOANTIGEN DNA HELICASE"/>
    <property type="match status" value="1"/>
</dbReference>
<keyword evidence="19" id="KW-0233">DNA recombination</keyword>
<dbReference type="InterPro" id="IPR024193">
    <property type="entry name" value="Ku80"/>
</dbReference>
<dbReference type="GO" id="GO:0003684">
    <property type="term" value="F:damaged DNA binding"/>
    <property type="evidence" value="ECO:0007669"/>
    <property type="project" value="InterPro"/>
</dbReference>
<feature type="transmembrane region" description="Helical" evidence="25">
    <location>
        <begin position="889"/>
        <end position="910"/>
    </location>
</feature>
<dbReference type="EC" id="3.6.4.12" evidence="6"/>
<dbReference type="GO" id="GO:0016787">
    <property type="term" value="F:hydrolase activity"/>
    <property type="evidence" value="ECO:0007669"/>
    <property type="project" value="UniProtKB-KW"/>
</dbReference>
<dbReference type="Gene3D" id="2.40.290.10">
    <property type="match status" value="1"/>
</dbReference>
<dbReference type="GO" id="GO:0006310">
    <property type="term" value="P:DNA recombination"/>
    <property type="evidence" value="ECO:0007669"/>
    <property type="project" value="UniProtKB-KW"/>
</dbReference>
<dbReference type="InterPro" id="IPR004837">
    <property type="entry name" value="NaCa_Exmemb"/>
</dbReference>
<dbReference type="GO" id="GO:0016020">
    <property type="term" value="C:membrane"/>
    <property type="evidence" value="ECO:0007669"/>
    <property type="project" value="UniProtKB-SubCell"/>
</dbReference>
<dbReference type="Pfam" id="PF02735">
    <property type="entry name" value="Ku"/>
    <property type="match status" value="1"/>
</dbReference>
<protein>
    <recommendedName>
        <fullName evidence="7">ATP-dependent DNA helicase II subunit 2</fullName>
        <ecNumber evidence="6">3.6.4.12</ecNumber>
    </recommendedName>
    <alternativeName>
        <fullName evidence="23">ATP-dependent DNA helicase II subunit Ku80</fullName>
    </alternativeName>
</protein>
<dbReference type="SUPFAM" id="SSF53300">
    <property type="entry name" value="vWA-like"/>
    <property type="match status" value="1"/>
</dbReference>
<dbReference type="Pfam" id="PF03731">
    <property type="entry name" value="Ku_N"/>
    <property type="match status" value="1"/>
</dbReference>
<evidence type="ECO:0000256" key="20">
    <source>
        <dbReference type="ARBA" id="ARBA00023204"/>
    </source>
</evidence>
<gene>
    <name evidence="27" type="ORF">HYALB_00000027</name>
</gene>
<feature type="transmembrane region" description="Helical" evidence="25">
    <location>
        <begin position="1134"/>
        <end position="1155"/>
    </location>
</feature>
<evidence type="ECO:0000256" key="6">
    <source>
        <dbReference type="ARBA" id="ARBA00012551"/>
    </source>
</evidence>
<dbReference type="SUPFAM" id="SSF100939">
    <property type="entry name" value="SPOC domain-like"/>
    <property type="match status" value="1"/>
</dbReference>
<keyword evidence="28" id="KW-1185">Reference proteome</keyword>
<dbReference type="GO" id="GO:0000781">
    <property type="term" value="C:chromosome, telomeric region"/>
    <property type="evidence" value="ECO:0007669"/>
    <property type="project" value="UniProtKB-SubCell"/>
</dbReference>
<dbReference type="InterPro" id="IPR016194">
    <property type="entry name" value="SPOC-like_C_dom_sf"/>
</dbReference>
<dbReference type="GO" id="GO:0042162">
    <property type="term" value="F:telomeric DNA binding"/>
    <property type="evidence" value="ECO:0007669"/>
    <property type="project" value="InterPro"/>
</dbReference>
<comment type="caution">
    <text evidence="27">The sequence shown here is derived from an EMBL/GenBank/DDBJ whole genome shotgun (WGS) entry which is preliminary data.</text>
</comment>
<evidence type="ECO:0000256" key="18">
    <source>
        <dbReference type="ARBA" id="ARBA00023136"/>
    </source>
</evidence>
<evidence type="ECO:0000256" key="4">
    <source>
        <dbReference type="ARBA" id="ARBA00007726"/>
    </source>
</evidence>
<dbReference type="FunFam" id="1.10.1600.10:FF:000002">
    <property type="entry name" value="X-ray repair cross-complementing protein 5"/>
    <property type="match status" value="1"/>
</dbReference>
<reference evidence="27" key="1">
    <citation type="submission" date="2021-07" db="EMBL/GenBank/DDBJ databases">
        <authorList>
            <person name="Durling M."/>
        </authorList>
    </citation>
    <scope>NUCLEOTIDE SEQUENCE</scope>
</reference>
<dbReference type="InterPro" id="IPR005161">
    <property type="entry name" value="Ku_N"/>
</dbReference>
<evidence type="ECO:0000256" key="10">
    <source>
        <dbReference type="ARBA" id="ARBA00022741"/>
    </source>
</evidence>
<name>A0A9N9LKP9_9HELO</name>
<dbReference type="InterPro" id="IPR036465">
    <property type="entry name" value="vWFA_dom_sf"/>
</dbReference>
<keyword evidence="12" id="KW-0378">Hydrolase</keyword>
<dbReference type="EMBL" id="CAJVRM010000068">
    <property type="protein sequence ID" value="CAG8973266.1"/>
    <property type="molecule type" value="Genomic_DNA"/>
</dbReference>
<keyword evidence="21" id="KW-0539">Nucleus</keyword>
<accession>A0A9N9LKP9</accession>
<keyword evidence="11" id="KW-0227">DNA damage</keyword>
<evidence type="ECO:0000256" key="1">
    <source>
        <dbReference type="ARBA" id="ARBA00004123"/>
    </source>
</evidence>
<sequence>MANKQATVYIVDQGASMAECHSGRVESDFDFAMQYVWDKICTTMAANRTTWSLGVVGLRTEETENLLCQGDDPDGSYDNIAVHKELGPATMDDLTRLQSQLKTSANEFGDALSAVVVAIDMIDRYTTLKTGKPGKFTRKIVLVTDGQGVIDGDDVDSIYQKLNDSGIELVVLGVDFDDLEFGFKEEDKSEHKRNNEALLQKLVDVCSKGIFGTVAEAVENLSIPELKPTTPYANYKGRLSLGDYEEYPETALYIDVQRYFFTKAARPLTASSFVEIVSSGNSQPTAQSSYTLDGDTEMGEAPELSAVRSNIRYQVNAASEVGGKRDIDREDLEKIFEYGRTAVSISKSDENVTKLETVTSFSIIGFVHSDTYERYLNMGESCITVATPTNEKAVLAFSSLVQALEELTSCAVARIVTKEVKDPSIILLAPLLENHIHALVDVPLPFAEDVRMYRFPPLGRVITASGATVTKHRNLPNDDLLKSMSDYVDAMDLSTFGKDDEGQPTEYMKVDETYSPAIHRINKAIRDRASNPKAPVAKPADVLMQWSKPPAELVSKTSSELQKLTEAAKIKKVPAKKKGKRFTRDTKAPLSGLDVDDLLNRETPQEITKENAIPAFKQRLRLTKSDKEIGVAVKKMDAVICDIIKESTLENGYARALENVRVVREEMVLLEQWEIYNDFIKELKIKILGEKLGVNRRSFFLSIKTAKLGLIDEKLVDHSPVTEEEATKVSAIGPNIHVLFTDPRSVLFDEAGDPGSRKDCTMVSSVVFRRSMSGPKASHHLAARAYLDERSSLLNHPEPAANLRAVTWSQRLDTLLERDSGVYGFGIIRAILTSYIYVLLVVLPLYLLALLMNWPPVIEFLLGFLAIIPLAALMDLVTDNISAFLGPTVGGLMWAVFGSSVQIIVCVSFLRTNETGVVKAILMGDLYYNTLFGPCLFMIVDGLRARYLEQNFYISATGVMSFMILVSTISMLLPTFLCLGISHLSEQKSEDEDYEEADTPEGAPNILANLIVLLLVLCLIAFCTQSLVVNITEMANKTQSSKTFIGFILIPFLDNVATSVTYTQVTLRDRMGLAFGVTCRAVLQVVFFVTPCLVLVGWTMNRDLTLRFDTAEAVVVALSTIVMVHLLQNGKSNYFYGVLCLGMYVIVATTFYILADDLNL</sequence>
<dbReference type="CDD" id="cd00873">
    <property type="entry name" value="KU80"/>
    <property type="match status" value="1"/>
</dbReference>
<dbReference type="GO" id="GO:0006303">
    <property type="term" value="P:double-strand break repair via nonhomologous end joining"/>
    <property type="evidence" value="ECO:0007669"/>
    <property type="project" value="InterPro"/>
</dbReference>
<keyword evidence="17" id="KW-0238">DNA-binding</keyword>
<evidence type="ECO:0000256" key="24">
    <source>
        <dbReference type="ARBA" id="ARBA00047995"/>
    </source>
</evidence>
<dbReference type="PROSITE" id="PS50234">
    <property type="entry name" value="VWFA"/>
    <property type="match status" value="1"/>
</dbReference>
<keyword evidence="10" id="KW-0547">Nucleotide-binding</keyword>
<keyword evidence="15" id="KW-0779">Telomere</keyword>
<dbReference type="GO" id="GO:0003690">
    <property type="term" value="F:double-stranded DNA binding"/>
    <property type="evidence" value="ECO:0007669"/>
    <property type="project" value="TreeGrafter"/>
</dbReference>
<evidence type="ECO:0000256" key="2">
    <source>
        <dbReference type="ARBA" id="ARBA00004141"/>
    </source>
</evidence>
<dbReference type="InterPro" id="IPR044880">
    <property type="entry name" value="NCX_ion-bd_dom_sf"/>
</dbReference>
<evidence type="ECO:0000256" key="22">
    <source>
        <dbReference type="ARBA" id="ARBA00024890"/>
    </source>
</evidence>
<keyword evidence="20" id="KW-0234">DNA repair</keyword>
<keyword evidence="14" id="KW-0067">ATP-binding</keyword>
<feature type="transmembrane region" description="Helical" evidence="25">
    <location>
        <begin position="835"/>
        <end position="854"/>
    </location>
</feature>
<keyword evidence="13" id="KW-0347">Helicase</keyword>
<dbReference type="GO" id="GO:0000723">
    <property type="term" value="P:telomere maintenance"/>
    <property type="evidence" value="ECO:0007669"/>
    <property type="project" value="InterPro"/>
</dbReference>
<evidence type="ECO:0000256" key="15">
    <source>
        <dbReference type="ARBA" id="ARBA00022895"/>
    </source>
</evidence>
<evidence type="ECO:0000256" key="21">
    <source>
        <dbReference type="ARBA" id="ARBA00023242"/>
    </source>
</evidence>
<comment type="catalytic activity">
    <reaction evidence="24">
        <text>ATP + H2O = ADP + phosphate + H(+)</text>
        <dbReference type="Rhea" id="RHEA:13065"/>
        <dbReference type="ChEBI" id="CHEBI:15377"/>
        <dbReference type="ChEBI" id="CHEBI:15378"/>
        <dbReference type="ChEBI" id="CHEBI:30616"/>
        <dbReference type="ChEBI" id="CHEBI:43474"/>
        <dbReference type="ChEBI" id="CHEBI:456216"/>
        <dbReference type="EC" id="3.6.4.12"/>
    </reaction>
</comment>
<comment type="function">
    <text evidence="22">Single-stranded DNA-dependent ATP-dependent helicase. Involved in non-homologous end joining (NHEJ) DNA double strand break repair. DNA-binding is sequence-independent but has a high affinity to nicks in double-stranded DNA and to the ends of duplex DNA. Binds to naturally occurring chromosomal ends, and therefore provides chromosomal end protection. Required also for telomere recombination to repair telomeric ends in the absence of telomerase. KU70, of the KU70/KU80 heterodimer, binds to the stem loop of TLC1, the RNA component of telomerase. Involved in telomere maintenance. Interacts with telomeric repeats and subtelomeric sequences thereby controlling telomere length and protecting against subtelomeric rearrangement. Maintains telomeric chromatin, which is involved in silencing the expression of genes located at the telomere. Required for mating-type switching.</text>
</comment>
<evidence type="ECO:0000256" key="8">
    <source>
        <dbReference type="ARBA" id="ARBA00022454"/>
    </source>
</evidence>
<keyword evidence="18 25" id="KW-0472">Membrane</keyword>
<evidence type="ECO:0000256" key="14">
    <source>
        <dbReference type="ARBA" id="ARBA00022840"/>
    </source>
</evidence>
<evidence type="ECO:0000256" key="12">
    <source>
        <dbReference type="ARBA" id="ARBA00022801"/>
    </source>
</evidence>
<evidence type="ECO:0000256" key="19">
    <source>
        <dbReference type="ARBA" id="ARBA00023172"/>
    </source>
</evidence>
<dbReference type="Gene3D" id="3.40.50.410">
    <property type="entry name" value="von Willebrand factor, type A domain"/>
    <property type="match status" value="1"/>
</dbReference>
<dbReference type="GO" id="GO:0003678">
    <property type="term" value="F:DNA helicase activity"/>
    <property type="evidence" value="ECO:0007669"/>
    <property type="project" value="UniProtKB-EC"/>
</dbReference>
<evidence type="ECO:0000256" key="7">
    <source>
        <dbReference type="ARBA" id="ARBA00021792"/>
    </source>
</evidence>
<dbReference type="OrthoDB" id="30826at2759"/>
<dbReference type="SUPFAM" id="SSF101420">
    <property type="entry name" value="C-terminal domain of Ku80"/>
    <property type="match status" value="1"/>
</dbReference>
<evidence type="ECO:0000256" key="16">
    <source>
        <dbReference type="ARBA" id="ARBA00022989"/>
    </source>
</evidence>
<dbReference type="Pfam" id="PF01699">
    <property type="entry name" value="Na_Ca_ex"/>
    <property type="match status" value="1"/>
</dbReference>
<dbReference type="Gene3D" id="1.20.1420.30">
    <property type="entry name" value="NCX, central ion-binding region"/>
    <property type="match status" value="1"/>
</dbReference>
<dbReference type="GO" id="GO:0043564">
    <property type="term" value="C:Ku70:Ku80 complex"/>
    <property type="evidence" value="ECO:0007669"/>
    <property type="project" value="InterPro"/>
</dbReference>
<dbReference type="AlphaFoldDB" id="A0A9N9LKP9"/>
<dbReference type="FunFam" id="3.40.50.410:FF:000073">
    <property type="entry name" value="ATP-dependent DNA helicase II subunit 2"/>
    <property type="match status" value="1"/>
</dbReference>
<feature type="transmembrane region" description="Helical" evidence="25">
    <location>
        <begin position="860"/>
        <end position="877"/>
    </location>
</feature>
<evidence type="ECO:0000256" key="13">
    <source>
        <dbReference type="ARBA" id="ARBA00022806"/>
    </source>
</evidence>
<evidence type="ECO:0000256" key="9">
    <source>
        <dbReference type="ARBA" id="ARBA00022692"/>
    </source>
</evidence>
<dbReference type="InterPro" id="IPR006164">
    <property type="entry name" value="DNA_bd_Ku70/Ku80"/>
</dbReference>
<dbReference type="Gene3D" id="1.10.1600.10">
    <property type="match status" value="1"/>
</dbReference>
<comment type="similarity">
    <text evidence="4">Belongs to the ku80 family.</text>
</comment>
<evidence type="ECO:0000256" key="3">
    <source>
        <dbReference type="ARBA" id="ARBA00004574"/>
    </source>
</evidence>
<dbReference type="SMART" id="SM00559">
    <property type="entry name" value="Ku78"/>
    <property type="match status" value="1"/>
</dbReference>
<feature type="transmembrane region" description="Helical" evidence="25">
    <location>
        <begin position="1006"/>
        <end position="1031"/>
    </location>
</feature>
<evidence type="ECO:0000259" key="26">
    <source>
        <dbReference type="PROSITE" id="PS50234"/>
    </source>
</evidence>
<dbReference type="GO" id="GO:0005524">
    <property type="term" value="F:ATP binding"/>
    <property type="evidence" value="ECO:0007669"/>
    <property type="project" value="UniProtKB-KW"/>
</dbReference>
<dbReference type="Gene3D" id="1.25.40.240">
    <property type="entry name" value="Ku, C-terminal domain"/>
    <property type="match status" value="1"/>
</dbReference>
<evidence type="ECO:0000256" key="17">
    <source>
        <dbReference type="ARBA" id="ARBA00023125"/>
    </source>
</evidence>
<dbReference type="InterPro" id="IPR002035">
    <property type="entry name" value="VWF_A"/>
</dbReference>
<comment type="subcellular location">
    <subcellularLocation>
        <location evidence="3">Chromosome</location>
        <location evidence="3">Telomere</location>
    </subcellularLocation>
    <subcellularLocation>
        <location evidence="2">Membrane</location>
        <topology evidence="2">Multi-pass membrane protein</topology>
    </subcellularLocation>
    <subcellularLocation>
        <location evidence="1">Nucleus</location>
    </subcellularLocation>
</comment>
<evidence type="ECO:0000256" key="11">
    <source>
        <dbReference type="ARBA" id="ARBA00022763"/>
    </source>
</evidence>
<dbReference type="Proteomes" id="UP000701801">
    <property type="component" value="Unassembled WGS sequence"/>
</dbReference>
<feature type="transmembrane region" description="Helical" evidence="25">
    <location>
        <begin position="952"/>
        <end position="973"/>
    </location>
</feature>
<comment type="similarity">
    <text evidence="5">Belongs to the Ca(2+):cation antiporter (CaCA) (TC 2.A.19) family.</text>
</comment>
<dbReference type="InterPro" id="IPR014893">
    <property type="entry name" value="Ku_PK_bind"/>
</dbReference>
<dbReference type="InterPro" id="IPR036494">
    <property type="entry name" value="Ku_C_sf"/>
</dbReference>